<proteinExistence type="predicted"/>
<feature type="coiled-coil region" evidence="1">
    <location>
        <begin position="31"/>
        <end position="65"/>
    </location>
</feature>
<feature type="domain" description="Sequence-variable mosaic (SVM) signal sequence" evidence="2">
    <location>
        <begin position="1"/>
        <end position="33"/>
    </location>
</feature>
<evidence type="ECO:0000313" key="3">
    <source>
        <dbReference type="EMBL" id="MDC9032271.1"/>
    </source>
</evidence>
<evidence type="ECO:0000259" key="2">
    <source>
        <dbReference type="Pfam" id="PF12113"/>
    </source>
</evidence>
<gene>
    <name evidence="3" type="ORF">M8044_000494</name>
</gene>
<evidence type="ECO:0000313" key="4">
    <source>
        <dbReference type="Proteomes" id="UP001221763"/>
    </source>
</evidence>
<sequence length="111" mass="13323">MFKLKNQFKIINIYLFIFLGLLFIINNQKVMAMENNSKDKLKKDIDIIEEAIDTLEENVKYFTKKGIQINLNKLTKLFSNNKKRNIYQQQNIVLTSQPHKKKKQQYVRNNK</sequence>
<accession>A0ABT5LAT7</accession>
<name>A0ABT5LAT7_9MOLU</name>
<dbReference type="Proteomes" id="UP001221763">
    <property type="component" value="Unassembled WGS sequence"/>
</dbReference>
<protein>
    <recommendedName>
        <fullName evidence="2">Sequence-variable mosaic (SVM) signal sequence domain-containing protein</fullName>
    </recommendedName>
</protein>
<dbReference type="InterPro" id="IPR021970">
    <property type="entry name" value="SVM_signal"/>
</dbReference>
<comment type="caution">
    <text evidence="3">The sequence shown here is derived from an EMBL/GenBank/DDBJ whole genome shotgun (WGS) entry which is preliminary data.</text>
</comment>
<evidence type="ECO:0000256" key="1">
    <source>
        <dbReference type="SAM" id="Coils"/>
    </source>
</evidence>
<dbReference type="EMBL" id="JANHJP010000015">
    <property type="protein sequence ID" value="MDC9032271.1"/>
    <property type="molecule type" value="Genomic_DNA"/>
</dbReference>
<organism evidence="3 4">
    <name type="scientific">Columbia Basin potato purple top phytoplasma</name>
    <dbReference type="NCBI Taxonomy" id="307134"/>
    <lineage>
        <taxon>Bacteria</taxon>
        <taxon>Bacillati</taxon>
        <taxon>Mycoplasmatota</taxon>
        <taxon>Mollicutes</taxon>
        <taxon>Acholeplasmatales</taxon>
        <taxon>Acholeplasmataceae</taxon>
        <taxon>Candidatus Phytoplasma</taxon>
        <taxon>16SrVI (Clover proliferation group)</taxon>
    </lineage>
</organism>
<keyword evidence="1" id="KW-0175">Coiled coil</keyword>
<keyword evidence="4" id="KW-1185">Reference proteome</keyword>
<dbReference type="Pfam" id="PF12113">
    <property type="entry name" value="SVM_signal"/>
    <property type="match status" value="1"/>
</dbReference>
<dbReference type="RefSeq" id="WP_273585445.1">
    <property type="nucleotide sequence ID" value="NZ_JANHJP010000015.1"/>
</dbReference>
<reference evidence="3 4" key="1">
    <citation type="journal article" date="2023" name="Plant">
        <title>Draft Genome Sequence Resource of CBPPT1, a 'Candidatus Phytoplasma trifolii'-Related Strain Associated with Potato Purple Top Disease in the Columbia Basin, U.S.A.</title>
        <authorList>
            <person name="Wei W."/>
            <person name="Shao J."/>
            <person name="Bottner-Parker K.D."/>
            <person name="Zhao Y."/>
        </authorList>
    </citation>
    <scope>NUCLEOTIDE SEQUENCE [LARGE SCALE GENOMIC DNA]</scope>
    <source>
        <strain evidence="3 4">CBPPT1</strain>
    </source>
</reference>